<comment type="caution">
    <text evidence="1">The sequence shown here is derived from an EMBL/GenBank/DDBJ whole genome shotgun (WGS) entry which is preliminary data.</text>
</comment>
<dbReference type="SUPFAM" id="SSF58104">
    <property type="entry name" value="Methyl-accepting chemotaxis protein (MCP) signaling domain"/>
    <property type="match status" value="1"/>
</dbReference>
<protein>
    <submittedName>
        <fullName evidence="1">Chemotaxis protein</fullName>
    </submittedName>
</protein>
<dbReference type="Proteomes" id="UP001499951">
    <property type="component" value="Unassembled WGS sequence"/>
</dbReference>
<gene>
    <name evidence="1" type="ORF">GCM10008942_17050</name>
</gene>
<dbReference type="Gene3D" id="1.10.287.500">
    <property type="entry name" value="Helix hairpin bin"/>
    <property type="match status" value="1"/>
</dbReference>
<proteinExistence type="predicted"/>
<accession>A0ABN1EL77</accession>
<dbReference type="RefSeq" id="WP_166929761.1">
    <property type="nucleotide sequence ID" value="NZ_BAAADD010000004.1"/>
</dbReference>
<dbReference type="SUPFAM" id="SSF75708">
    <property type="entry name" value="Chemotaxis phosphatase CheZ"/>
    <property type="match status" value="1"/>
</dbReference>
<organism evidence="1 2">
    <name type="scientific">Rhizomicrobium electricum</name>
    <dbReference type="NCBI Taxonomy" id="480070"/>
    <lineage>
        <taxon>Bacteria</taxon>
        <taxon>Pseudomonadati</taxon>
        <taxon>Pseudomonadota</taxon>
        <taxon>Alphaproteobacteria</taxon>
        <taxon>Micropepsales</taxon>
        <taxon>Micropepsaceae</taxon>
        <taxon>Rhizomicrobium</taxon>
    </lineage>
</organism>
<keyword evidence="2" id="KW-1185">Reference proteome</keyword>
<evidence type="ECO:0000313" key="1">
    <source>
        <dbReference type="EMBL" id="GAA0568993.1"/>
    </source>
</evidence>
<sequence length="528" mass="56584">MLTQAIEGIDALVASLEKLVEALDEKAVAAASSDLRAAAKSLNDLAENHRTRQHAIEDLGRHRETLAKYVSDMRASLAYMRAFTVNIKIVSSGIAEAGSTFESFAQEISDCIESGREELRQMDEELMGLQEGLASALIQGATLTTRIGTLLPVLPNELSESAGLMGEHYARVSAVAGDVAGIARNIQKRVVRVLQALQIGDITRQRIEHVQDSIRRLQTDPELQGYDGRLMALGYGLLEQQLKSTIEEFHQEVTVVEAAMADMGAHSRELLKLRDMAYGGKSGGGFLADLGGRIDQAFVLVNEIEEADSSALRTGQETAAAANQLGKRIAAVQGLKNDVQYMALNTTIKCAQIGDAAKPLSVIAIELRDHGRHLETAAAAGLSELDELTGAAGSLATARDGEGRATDALGVAANLIRDARQRTEAEVGTLVLRGEELLAVIDSSTSRLAFREEIGDTLEMVADALTGRAACAPQDASGLEDHLAEMLEQFGSLYTMAQERNVHNDFVDSIGAEYAEVHEAIQRRAAAA</sequence>
<evidence type="ECO:0000313" key="2">
    <source>
        <dbReference type="Proteomes" id="UP001499951"/>
    </source>
</evidence>
<dbReference type="EMBL" id="BAAADD010000004">
    <property type="protein sequence ID" value="GAA0568993.1"/>
    <property type="molecule type" value="Genomic_DNA"/>
</dbReference>
<reference evidence="1 2" key="1">
    <citation type="journal article" date="2019" name="Int. J. Syst. Evol. Microbiol.">
        <title>The Global Catalogue of Microorganisms (GCM) 10K type strain sequencing project: providing services to taxonomists for standard genome sequencing and annotation.</title>
        <authorList>
            <consortium name="The Broad Institute Genomics Platform"/>
            <consortium name="The Broad Institute Genome Sequencing Center for Infectious Disease"/>
            <person name="Wu L."/>
            <person name="Ma J."/>
        </authorList>
    </citation>
    <scope>NUCLEOTIDE SEQUENCE [LARGE SCALE GENOMIC DNA]</scope>
    <source>
        <strain evidence="1 2">JCM 15089</strain>
    </source>
</reference>
<name>A0ABN1EL77_9PROT</name>